<evidence type="ECO:0000256" key="1">
    <source>
        <dbReference type="SAM" id="SignalP"/>
    </source>
</evidence>
<dbReference type="OrthoDB" id="7343447at2"/>
<accession>A0A178MRY3</accession>
<sequence length="204" mass="22575">MRFLITALTLAGAALALATEARADSRAVTTLGTGLPQPGASFEDVRGMTLADGQRLICDSDPDKPRLEQPKFMDPPSARGPVRIRRCAVFAPGEGERWRLGHIPSLAGPSRLWLVFVEQGIGGRFRLAQLSLWAKRESWDKVARSLGDSLGAGMATDRLLSWQDDQFETTMFMDEKYPDEFAVSVGDIRLRRLMRSPGTIQRTE</sequence>
<protein>
    <submittedName>
        <fullName evidence="2">Uncharacterized protein</fullName>
    </submittedName>
</protein>
<evidence type="ECO:0000313" key="2">
    <source>
        <dbReference type="EMBL" id="OAN52361.1"/>
    </source>
</evidence>
<feature type="signal peptide" evidence="1">
    <location>
        <begin position="1"/>
        <end position="23"/>
    </location>
</feature>
<dbReference type="AlphaFoldDB" id="A0A178MRY3"/>
<dbReference type="STRING" id="1285242.A6A04_01335"/>
<dbReference type="Proteomes" id="UP000078428">
    <property type="component" value="Unassembled WGS sequence"/>
</dbReference>
<name>A0A178MRY3_9PROT</name>
<proteinExistence type="predicted"/>
<comment type="caution">
    <text evidence="2">The sequence shown here is derived from an EMBL/GenBank/DDBJ whole genome shotgun (WGS) entry which is preliminary data.</text>
</comment>
<dbReference type="RefSeq" id="WP_068491311.1">
    <property type="nucleotide sequence ID" value="NZ_LWQT01000044.1"/>
</dbReference>
<keyword evidence="1" id="KW-0732">Signal</keyword>
<reference evidence="2 3" key="1">
    <citation type="submission" date="2016-04" db="EMBL/GenBank/DDBJ databases">
        <title>Draft genome sequence of freshwater magnetotactic bacteria Magnetospirillum marisnigri SP-1 and Magnetospirillum moscoviense BB-1.</title>
        <authorList>
            <person name="Koziaeva V."/>
            <person name="Dziuba M.V."/>
            <person name="Ivanov T.M."/>
            <person name="Kuznetsov B."/>
            <person name="Grouzdev D.S."/>
        </authorList>
    </citation>
    <scope>NUCLEOTIDE SEQUENCE [LARGE SCALE GENOMIC DNA]</scope>
    <source>
        <strain evidence="2 3">SP-1</strain>
    </source>
</reference>
<keyword evidence="3" id="KW-1185">Reference proteome</keyword>
<dbReference type="EMBL" id="LWQT01000044">
    <property type="protein sequence ID" value="OAN52361.1"/>
    <property type="molecule type" value="Genomic_DNA"/>
</dbReference>
<gene>
    <name evidence="2" type="ORF">A6A04_01335</name>
</gene>
<feature type="chain" id="PRO_5008092177" evidence="1">
    <location>
        <begin position="24"/>
        <end position="204"/>
    </location>
</feature>
<organism evidence="2 3">
    <name type="scientific">Paramagnetospirillum marisnigri</name>
    <dbReference type="NCBI Taxonomy" id="1285242"/>
    <lineage>
        <taxon>Bacteria</taxon>
        <taxon>Pseudomonadati</taxon>
        <taxon>Pseudomonadota</taxon>
        <taxon>Alphaproteobacteria</taxon>
        <taxon>Rhodospirillales</taxon>
        <taxon>Magnetospirillaceae</taxon>
        <taxon>Paramagnetospirillum</taxon>
    </lineage>
</organism>
<evidence type="ECO:0000313" key="3">
    <source>
        <dbReference type="Proteomes" id="UP000078428"/>
    </source>
</evidence>